<name>A0A0F9H2W5_9ZZZZ</name>
<comment type="caution">
    <text evidence="1">The sequence shown here is derived from an EMBL/GenBank/DDBJ whole genome shotgun (WGS) entry which is preliminary data.</text>
</comment>
<dbReference type="AlphaFoldDB" id="A0A0F9H2W5"/>
<gene>
    <name evidence="1" type="ORF">LCGC14_1754660</name>
</gene>
<accession>A0A0F9H2W5</accession>
<evidence type="ECO:0000313" key="1">
    <source>
        <dbReference type="EMBL" id="KKM05380.1"/>
    </source>
</evidence>
<dbReference type="EMBL" id="LAZR01016237">
    <property type="protein sequence ID" value="KKM05380.1"/>
    <property type="molecule type" value="Genomic_DNA"/>
</dbReference>
<organism evidence="1">
    <name type="scientific">marine sediment metagenome</name>
    <dbReference type="NCBI Taxonomy" id="412755"/>
    <lineage>
        <taxon>unclassified sequences</taxon>
        <taxon>metagenomes</taxon>
        <taxon>ecological metagenomes</taxon>
    </lineage>
</organism>
<protein>
    <submittedName>
        <fullName evidence="1">Uncharacterized protein</fullName>
    </submittedName>
</protein>
<reference evidence="1" key="1">
    <citation type="journal article" date="2015" name="Nature">
        <title>Complex archaea that bridge the gap between prokaryotes and eukaryotes.</title>
        <authorList>
            <person name="Spang A."/>
            <person name="Saw J.H."/>
            <person name="Jorgensen S.L."/>
            <person name="Zaremba-Niedzwiedzka K."/>
            <person name="Martijn J."/>
            <person name="Lind A.E."/>
            <person name="van Eijk R."/>
            <person name="Schleper C."/>
            <person name="Guy L."/>
            <person name="Ettema T.J."/>
        </authorList>
    </citation>
    <scope>NUCLEOTIDE SEQUENCE</scope>
</reference>
<proteinExistence type="predicted"/>
<sequence>MKLVHSHCCNFGITLFLNNKYAKTEDWVDAKVD</sequence>